<comment type="subcellular location">
    <subcellularLocation>
        <location evidence="7">Cytoplasm</location>
    </subcellularLocation>
</comment>
<organism evidence="10 11">
    <name type="scientific">Candidatus Taylorbacteria bacterium RIFCSPHIGHO2_12_FULL_45_16</name>
    <dbReference type="NCBI Taxonomy" id="1802315"/>
    <lineage>
        <taxon>Bacteria</taxon>
        <taxon>Candidatus Tayloriibacteriota</taxon>
    </lineage>
</organism>
<dbReference type="EC" id="6.1.1.17" evidence="7"/>
<dbReference type="InterPro" id="IPR045462">
    <property type="entry name" value="aa-tRNA-synth_I_cd-bd"/>
</dbReference>
<comment type="subunit">
    <text evidence="7">Monomer.</text>
</comment>
<evidence type="ECO:0000259" key="8">
    <source>
        <dbReference type="Pfam" id="PF00749"/>
    </source>
</evidence>
<feature type="short sequence motif" description="'HIGH' region" evidence="7">
    <location>
        <begin position="9"/>
        <end position="19"/>
    </location>
</feature>
<sequence length="459" mass="53197">MTVITRFAPSPTGYFHAGSYRTALFSWIFARQNKGKFILRIEDTDKERSKREYEENIIDSLKWLGLEYDEFFRQSDRIEVYKKYIQRLIVDGYAYVSDETSKNEEVKKRFAVEGKKIETNQLRASVIRFKNPNKKISFNDTIRGMVEFDTTELGDFIIAKSENEPVFHLVVVIDDHEMGITHIIRGEDHISNTSRQILIFEAIGAKIPQYVHIPLLLSSDHSKLSKRHGAISVSEYRNKGYLPEAMVNYLALLGWHPSDDKEILTIEEIMDEFSLERVQKSGAIFDEEKLKWFNRQYVLKLSDTDFAEHARPFLPEWVVPNSDTFNKLIPVLRDKITKFSEITAMLGTSGELAFVRRLPEYEKQSLLWKKNPDPRNAQTHLIETGNLFKLISVDSFMANVIKQTIWPYVEANGKGDVLWPLRMALTGQEQSPDPFISAALLGKEESLKRLYEALSRLRN</sequence>
<dbReference type="PRINTS" id="PR00987">
    <property type="entry name" value="TRNASYNTHGLU"/>
</dbReference>
<dbReference type="InterPro" id="IPR000924">
    <property type="entry name" value="Glu/Gln-tRNA-synth"/>
</dbReference>
<comment type="similarity">
    <text evidence="1 7">Belongs to the class-I aminoacyl-tRNA synthetase family. Glutamate--tRNA ligase type 1 subfamily.</text>
</comment>
<dbReference type="GO" id="GO:0004818">
    <property type="term" value="F:glutamate-tRNA ligase activity"/>
    <property type="evidence" value="ECO:0007669"/>
    <property type="project" value="UniProtKB-UniRule"/>
</dbReference>
<dbReference type="Gene3D" id="1.10.1160.10">
    <property type="entry name" value="Glutamyl-trna Synthetase, Domain 2"/>
    <property type="match status" value="1"/>
</dbReference>
<dbReference type="Gene3D" id="1.10.10.350">
    <property type="match status" value="1"/>
</dbReference>
<evidence type="ECO:0000256" key="1">
    <source>
        <dbReference type="ARBA" id="ARBA00007894"/>
    </source>
</evidence>
<dbReference type="InterPro" id="IPR020061">
    <property type="entry name" value="Glu_tRNA_lig_a-bdl"/>
</dbReference>
<accession>A0A1G2MZL6</accession>
<keyword evidence="2 7" id="KW-0436">Ligase</keyword>
<evidence type="ECO:0000256" key="6">
    <source>
        <dbReference type="ARBA" id="ARBA00023146"/>
    </source>
</evidence>
<reference evidence="10 11" key="1">
    <citation type="journal article" date="2016" name="Nat. Commun.">
        <title>Thousands of microbial genomes shed light on interconnected biogeochemical processes in an aquifer system.</title>
        <authorList>
            <person name="Anantharaman K."/>
            <person name="Brown C.T."/>
            <person name="Hug L.A."/>
            <person name="Sharon I."/>
            <person name="Castelle C.J."/>
            <person name="Probst A.J."/>
            <person name="Thomas B.C."/>
            <person name="Singh A."/>
            <person name="Wilkins M.J."/>
            <person name="Karaoz U."/>
            <person name="Brodie E.L."/>
            <person name="Williams K.H."/>
            <person name="Hubbard S.S."/>
            <person name="Banfield J.F."/>
        </authorList>
    </citation>
    <scope>NUCLEOTIDE SEQUENCE [LARGE SCALE GENOMIC DNA]</scope>
</reference>
<dbReference type="Proteomes" id="UP000178089">
    <property type="component" value="Unassembled WGS sequence"/>
</dbReference>
<comment type="function">
    <text evidence="7">Catalyzes the attachment of glutamate to tRNA(Glu) in a two-step reaction: glutamate is first activated by ATP to form Glu-AMP and then transferred to the acceptor end of tRNA(Glu).</text>
</comment>
<keyword evidence="5 7" id="KW-0648">Protein biosynthesis</keyword>
<comment type="caution">
    <text evidence="7">Lacks conserved residue(s) required for the propagation of feature annotation.</text>
</comment>
<dbReference type="AlphaFoldDB" id="A0A1G2MZL6"/>
<comment type="caution">
    <text evidence="10">The sequence shown here is derived from an EMBL/GenBank/DDBJ whole genome shotgun (WGS) entry which is preliminary data.</text>
</comment>
<dbReference type="HAMAP" id="MF_00022">
    <property type="entry name" value="Glu_tRNA_synth_type1"/>
    <property type="match status" value="1"/>
</dbReference>
<dbReference type="GO" id="GO:0005829">
    <property type="term" value="C:cytosol"/>
    <property type="evidence" value="ECO:0007669"/>
    <property type="project" value="TreeGrafter"/>
</dbReference>
<dbReference type="SUPFAM" id="SSF52374">
    <property type="entry name" value="Nucleotidylyl transferase"/>
    <property type="match status" value="1"/>
</dbReference>
<dbReference type="Gene3D" id="3.40.50.620">
    <property type="entry name" value="HUPs"/>
    <property type="match status" value="1"/>
</dbReference>
<dbReference type="PANTHER" id="PTHR43311:SF2">
    <property type="entry name" value="GLUTAMATE--TRNA LIGASE, MITOCHONDRIAL-RELATED"/>
    <property type="match status" value="1"/>
</dbReference>
<dbReference type="NCBIfam" id="TIGR00464">
    <property type="entry name" value="gltX_bact"/>
    <property type="match status" value="1"/>
</dbReference>
<dbReference type="SUPFAM" id="SSF48163">
    <property type="entry name" value="An anticodon-binding domain of class I aminoacyl-tRNA synthetases"/>
    <property type="match status" value="1"/>
</dbReference>
<evidence type="ECO:0000313" key="10">
    <source>
        <dbReference type="EMBL" id="OHA29253.1"/>
    </source>
</evidence>
<feature type="domain" description="Glutamyl/glutaminyl-tRNA synthetase class Ib catalytic" evidence="8">
    <location>
        <begin position="3"/>
        <end position="292"/>
    </location>
</feature>
<dbReference type="GO" id="GO:0006424">
    <property type="term" value="P:glutamyl-tRNA aminoacylation"/>
    <property type="evidence" value="ECO:0007669"/>
    <property type="project" value="UniProtKB-UniRule"/>
</dbReference>
<keyword evidence="4 7" id="KW-0067">ATP-binding</keyword>
<evidence type="ECO:0000256" key="2">
    <source>
        <dbReference type="ARBA" id="ARBA00022598"/>
    </source>
</evidence>
<dbReference type="GO" id="GO:0008270">
    <property type="term" value="F:zinc ion binding"/>
    <property type="evidence" value="ECO:0007669"/>
    <property type="project" value="InterPro"/>
</dbReference>
<dbReference type="InterPro" id="IPR020058">
    <property type="entry name" value="Glu/Gln-tRNA-synth_Ib_cat-dom"/>
</dbReference>
<dbReference type="Pfam" id="PF00749">
    <property type="entry name" value="tRNA-synt_1c"/>
    <property type="match status" value="1"/>
</dbReference>
<dbReference type="InterPro" id="IPR049940">
    <property type="entry name" value="GluQ/Sye"/>
</dbReference>
<dbReference type="GO" id="GO:0005524">
    <property type="term" value="F:ATP binding"/>
    <property type="evidence" value="ECO:0007669"/>
    <property type="project" value="UniProtKB-UniRule"/>
</dbReference>
<dbReference type="STRING" id="1802315.A3F51_01410"/>
<evidence type="ECO:0000256" key="7">
    <source>
        <dbReference type="HAMAP-Rule" id="MF_00022"/>
    </source>
</evidence>
<dbReference type="InterPro" id="IPR014729">
    <property type="entry name" value="Rossmann-like_a/b/a_fold"/>
</dbReference>
<dbReference type="InterPro" id="IPR020751">
    <property type="entry name" value="aa-tRNA-synth_I_codon-bd_sub2"/>
</dbReference>
<dbReference type="GO" id="GO:0000049">
    <property type="term" value="F:tRNA binding"/>
    <property type="evidence" value="ECO:0007669"/>
    <property type="project" value="InterPro"/>
</dbReference>
<feature type="short sequence motif" description="'KMSKS' region" evidence="7">
    <location>
        <begin position="223"/>
        <end position="227"/>
    </location>
</feature>
<evidence type="ECO:0000313" key="11">
    <source>
        <dbReference type="Proteomes" id="UP000178089"/>
    </source>
</evidence>
<dbReference type="Gene3D" id="3.90.800.10">
    <property type="entry name" value="Glutamyl-tRNA Synthetase, Domain 3"/>
    <property type="match status" value="1"/>
</dbReference>
<keyword evidence="3 7" id="KW-0547">Nucleotide-binding</keyword>
<dbReference type="InterPro" id="IPR008925">
    <property type="entry name" value="aa_tRNA-synth_I_cd-bd_sf"/>
</dbReference>
<dbReference type="InterPro" id="IPR004527">
    <property type="entry name" value="Glu-tRNA-ligase_bac/mito"/>
</dbReference>
<comment type="catalytic activity">
    <reaction evidence="7">
        <text>tRNA(Glu) + L-glutamate + ATP = L-glutamyl-tRNA(Glu) + AMP + diphosphate</text>
        <dbReference type="Rhea" id="RHEA:23540"/>
        <dbReference type="Rhea" id="RHEA-COMP:9663"/>
        <dbReference type="Rhea" id="RHEA-COMP:9680"/>
        <dbReference type="ChEBI" id="CHEBI:29985"/>
        <dbReference type="ChEBI" id="CHEBI:30616"/>
        <dbReference type="ChEBI" id="CHEBI:33019"/>
        <dbReference type="ChEBI" id="CHEBI:78442"/>
        <dbReference type="ChEBI" id="CHEBI:78520"/>
        <dbReference type="ChEBI" id="CHEBI:456215"/>
        <dbReference type="EC" id="6.1.1.17"/>
    </reaction>
</comment>
<dbReference type="CDD" id="cd00808">
    <property type="entry name" value="GluRS_core"/>
    <property type="match status" value="1"/>
</dbReference>
<feature type="binding site" evidence="7">
    <location>
        <position position="226"/>
    </location>
    <ligand>
        <name>ATP</name>
        <dbReference type="ChEBI" id="CHEBI:30616"/>
    </ligand>
</feature>
<keyword evidence="7" id="KW-0963">Cytoplasm</keyword>
<evidence type="ECO:0000259" key="9">
    <source>
        <dbReference type="Pfam" id="PF19269"/>
    </source>
</evidence>
<evidence type="ECO:0000256" key="3">
    <source>
        <dbReference type="ARBA" id="ARBA00022741"/>
    </source>
</evidence>
<dbReference type="Pfam" id="PF19269">
    <property type="entry name" value="Anticodon_2"/>
    <property type="match status" value="1"/>
</dbReference>
<evidence type="ECO:0000256" key="4">
    <source>
        <dbReference type="ARBA" id="ARBA00022840"/>
    </source>
</evidence>
<protein>
    <recommendedName>
        <fullName evidence="7">Glutamate--tRNA ligase</fullName>
        <ecNumber evidence="7">6.1.1.17</ecNumber>
    </recommendedName>
    <alternativeName>
        <fullName evidence="7">Glutamyl-tRNA synthetase</fullName>
        <shortName evidence="7">GluRS</shortName>
    </alternativeName>
</protein>
<proteinExistence type="inferred from homology"/>
<feature type="domain" description="Aminoacyl-tRNA synthetase class I anticodon-binding" evidence="9">
    <location>
        <begin position="306"/>
        <end position="454"/>
    </location>
</feature>
<dbReference type="EMBL" id="MHRT01000005">
    <property type="protein sequence ID" value="OHA29253.1"/>
    <property type="molecule type" value="Genomic_DNA"/>
</dbReference>
<keyword evidence="6 7" id="KW-0030">Aminoacyl-tRNA synthetase</keyword>
<gene>
    <name evidence="7" type="primary">gltX</name>
    <name evidence="10" type="ORF">A3F51_01410</name>
</gene>
<dbReference type="PANTHER" id="PTHR43311">
    <property type="entry name" value="GLUTAMATE--TRNA LIGASE"/>
    <property type="match status" value="1"/>
</dbReference>
<dbReference type="InterPro" id="IPR033910">
    <property type="entry name" value="GluRS_core"/>
</dbReference>
<evidence type="ECO:0000256" key="5">
    <source>
        <dbReference type="ARBA" id="ARBA00022917"/>
    </source>
</evidence>
<name>A0A1G2MZL6_9BACT</name>